<proteinExistence type="predicted"/>
<feature type="compositionally biased region" description="Basic and acidic residues" evidence="1">
    <location>
        <begin position="106"/>
        <end position="120"/>
    </location>
</feature>
<accession>A0A7C8YPU7</accession>
<dbReference type="EMBL" id="GISG01041365">
    <property type="protein sequence ID" value="MBA4622990.1"/>
    <property type="molecule type" value="Transcribed_RNA"/>
</dbReference>
<evidence type="ECO:0000256" key="1">
    <source>
        <dbReference type="SAM" id="MobiDB-lite"/>
    </source>
</evidence>
<dbReference type="AlphaFoldDB" id="A0A7C8YPU7"/>
<evidence type="ECO:0000313" key="2">
    <source>
        <dbReference type="EMBL" id="MBA4622990.1"/>
    </source>
</evidence>
<sequence>MNSGNPRAWLVQSDPFLAPEVVSTRFVLCRFGALSGLSARTALTSTTCFWALFVRALFCSQRFGISLTPWPACSVSGNIPFVRRGRVFEPDCASVDLTSSPKGSLRKRDGGDHHIPNGEK</sequence>
<organism evidence="2">
    <name type="scientific">Opuntia streptacantha</name>
    <name type="common">Prickly pear cactus</name>
    <name type="synonym">Opuntia cardona</name>
    <dbReference type="NCBI Taxonomy" id="393608"/>
    <lineage>
        <taxon>Eukaryota</taxon>
        <taxon>Viridiplantae</taxon>
        <taxon>Streptophyta</taxon>
        <taxon>Embryophyta</taxon>
        <taxon>Tracheophyta</taxon>
        <taxon>Spermatophyta</taxon>
        <taxon>Magnoliopsida</taxon>
        <taxon>eudicotyledons</taxon>
        <taxon>Gunneridae</taxon>
        <taxon>Pentapetalae</taxon>
        <taxon>Caryophyllales</taxon>
        <taxon>Cactineae</taxon>
        <taxon>Cactaceae</taxon>
        <taxon>Opuntioideae</taxon>
        <taxon>Opuntia</taxon>
    </lineage>
</organism>
<name>A0A7C8YPU7_OPUST</name>
<protein>
    <submittedName>
        <fullName evidence="2">Uncharacterized protein</fullName>
    </submittedName>
</protein>
<reference evidence="2" key="1">
    <citation type="journal article" date="2013" name="J. Plant Res.">
        <title>Effect of fungi and light on seed germination of three Opuntia species from semiarid lands of central Mexico.</title>
        <authorList>
            <person name="Delgado-Sanchez P."/>
            <person name="Jimenez-Bremont J.F."/>
            <person name="Guerrero-Gonzalez Mde L."/>
            <person name="Flores J."/>
        </authorList>
    </citation>
    <scope>NUCLEOTIDE SEQUENCE</scope>
    <source>
        <tissue evidence="2">Cladode</tissue>
    </source>
</reference>
<reference evidence="2" key="2">
    <citation type="submission" date="2020-07" db="EMBL/GenBank/DDBJ databases">
        <authorList>
            <person name="Vera ALvarez R."/>
            <person name="Arias-Moreno D.M."/>
            <person name="Jimenez-Jacinto V."/>
            <person name="Jimenez-Bremont J.F."/>
            <person name="Swaminathan K."/>
            <person name="Moose S.P."/>
            <person name="Guerrero-Gonzalez M.L."/>
            <person name="Marino-Ramirez L."/>
            <person name="Landsman D."/>
            <person name="Rodriguez-Kessler M."/>
            <person name="Delgado-Sanchez P."/>
        </authorList>
    </citation>
    <scope>NUCLEOTIDE SEQUENCE</scope>
    <source>
        <tissue evidence="2">Cladode</tissue>
    </source>
</reference>
<feature type="region of interest" description="Disordered" evidence="1">
    <location>
        <begin position="95"/>
        <end position="120"/>
    </location>
</feature>